<gene>
    <name evidence="1" type="ORF">M413DRAFT_375322</name>
</gene>
<evidence type="ECO:0000313" key="2">
    <source>
        <dbReference type="Proteomes" id="UP000053424"/>
    </source>
</evidence>
<dbReference type="AlphaFoldDB" id="A0A0C3C5L6"/>
<keyword evidence="2" id="KW-1185">Reference proteome</keyword>
<dbReference type="EMBL" id="KN831774">
    <property type="protein sequence ID" value="KIM44125.1"/>
    <property type="molecule type" value="Genomic_DNA"/>
</dbReference>
<dbReference type="HOGENOM" id="CLU_1845347_0_0_1"/>
<protein>
    <submittedName>
        <fullName evidence="1">Uncharacterized protein</fullName>
    </submittedName>
</protein>
<proteinExistence type="predicted"/>
<accession>A0A0C3C5L6</accession>
<evidence type="ECO:0000313" key="1">
    <source>
        <dbReference type="EMBL" id="KIM44125.1"/>
    </source>
</evidence>
<reference evidence="2" key="2">
    <citation type="submission" date="2015-01" db="EMBL/GenBank/DDBJ databases">
        <title>Evolutionary Origins and Diversification of the Mycorrhizal Mutualists.</title>
        <authorList>
            <consortium name="DOE Joint Genome Institute"/>
            <consortium name="Mycorrhizal Genomics Consortium"/>
            <person name="Kohler A."/>
            <person name="Kuo A."/>
            <person name="Nagy L.G."/>
            <person name="Floudas D."/>
            <person name="Copeland A."/>
            <person name="Barry K.W."/>
            <person name="Cichocki N."/>
            <person name="Veneault-Fourrey C."/>
            <person name="LaButti K."/>
            <person name="Lindquist E.A."/>
            <person name="Lipzen A."/>
            <person name="Lundell T."/>
            <person name="Morin E."/>
            <person name="Murat C."/>
            <person name="Riley R."/>
            <person name="Ohm R."/>
            <person name="Sun H."/>
            <person name="Tunlid A."/>
            <person name="Henrissat B."/>
            <person name="Grigoriev I.V."/>
            <person name="Hibbett D.S."/>
            <person name="Martin F."/>
        </authorList>
    </citation>
    <scope>NUCLEOTIDE SEQUENCE [LARGE SCALE GENOMIC DNA]</scope>
    <source>
        <strain evidence="2">h7</strain>
    </source>
</reference>
<dbReference type="Proteomes" id="UP000053424">
    <property type="component" value="Unassembled WGS sequence"/>
</dbReference>
<sequence length="139" mass="16280">MDWFARQRISPNGTETLLDHYLSVRWHGFRERLPHLIFHSSSRTHLIHLAVVTLLDQLDPTERDWHGFSMILDEEISNKSLLSIREDLDNLFGCTESRKAGLRILSRFLMDRERAGLFWVNSQTYVELAKILLETLCNG</sequence>
<organism evidence="1 2">
    <name type="scientific">Hebeloma cylindrosporum</name>
    <dbReference type="NCBI Taxonomy" id="76867"/>
    <lineage>
        <taxon>Eukaryota</taxon>
        <taxon>Fungi</taxon>
        <taxon>Dikarya</taxon>
        <taxon>Basidiomycota</taxon>
        <taxon>Agaricomycotina</taxon>
        <taxon>Agaricomycetes</taxon>
        <taxon>Agaricomycetidae</taxon>
        <taxon>Agaricales</taxon>
        <taxon>Agaricineae</taxon>
        <taxon>Hymenogastraceae</taxon>
        <taxon>Hebeloma</taxon>
    </lineage>
</organism>
<name>A0A0C3C5L6_HEBCY</name>
<reference evidence="1 2" key="1">
    <citation type="submission" date="2014-04" db="EMBL/GenBank/DDBJ databases">
        <authorList>
            <consortium name="DOE Joint Genome Institute"/>
            <person name="Kuo A."/>
            <person name="Gay G."/>
            <person name="Dore J."/>
            <person name="Kohler A."/>
            <person name="Nagy L.G."/>
            <person name="Floudas D."/>
            <person name="Copeland A."/>
            <person name="Barry K.W."/>
            <person name="Cichocki N."/>
            <person name="Veneault-Fourrey C."/>
            <person name="LaButti K."/>
            <person name="Lindquist E.A."/>
            <person name="Lipzen A."/>
            <person name="Lundell T."/>
            <person name="Morin E."/>
            <person name="Murat C."/>
            <person name="Sun H."/>
            <person name="Tunlid A."/>
            <person name="Henrissat B."/>
            <person name="Grigoriev I.V."/>
            <person name="Hibbett D.S."/>
            <person name="Martin F."/>
            <person name="Nordberg H.P."/>
            <person name="Cantor M.N."/>
            <person name="Hua S.X."/>
        </authorList>
    </citation>
    <scope>NUCLEOTIDE SEQUENCE [LARGE SCALE GENOMIC DNA]</scope>
    <source>
        <strain evidence="2">h7</strain>
    </source>
</reference>